<evidence type="ECO:0000259" key="2">
    <source>
        <dbReference type="Pfam" id="PF00651"/>
    </source>
</evidence>
<accession>A0AAV5EV25</accession>
<dbReference type="EMBL" id="BQKI01000079">
    <property type="protein sequence ID" value="GJN26391.1"/>
    <property type="molecule type" value="Genomic_DNA"/>
</dbReference>
<gene>
    <name evidence="3" type="primary">gb14318</name>
    <name evidence="3" type="ORF">PR202_gb14318</name>
</gene>
<sequence length="169" mass="18572">MKKKPAQGIQVDDVDPAIFEALLHFIYTDSLPKKCNINDSVIAQQLLVAADQYGLERLRTVCEDKLSRSMDVKTVERAADTVCHMSSECCEIILGWSQRPAACMSGPGVGLLLLPWSWQYIPPGARVEAANARARQAEAPRAVGVSFPDQAGSVFRSPTRVGRYQQPLD</sequence>
<dbReference type="Pfam" id="PF00651">
    <property type="entry name" value="BTB"/>
    <property type="match status" value="1"/>
</dbReference>
<dbReference type="PANTHER" id="PTHR26379:SF486">
    <property type="entry name" value="OS04G0625500 PROTEIN"/>
    <property type="match status" value="1"/>
</dbReference>
<evidence type="ECO:0000256" key="1">
    <source>
        <dbReference type="ARBA" id="ARBA00004906"/>
    </source>
</evidence>
<dbReference type="InterPro" id="IPR011333">
    <property type="entry name" value="SKP1/BTB/POZ_sf"/>
</dbReference>
<name>A0AAV5EV25_ELECO</name>
<dbReference type="InterPro" id="IPR045005">
    <property type="entry name" value="BPM1-6"/>
</dbReference>
<dbReference type="GO" id="GO:0016567">
    <property type="term" value="P:protein ubiquitination"/>
    <property type="evidence" value="ECO:0007669"/>
    <property type="project" value="InterPro"/>
</dbReference>
<protein>
    <recommendedName>
        <fullName evidence="2">BTB domain-containing protein</fullName>
    </recommendedName>
</protein>
<keyword evidence="4" id="KW-1185">Reference proteome</keyword>
<proteinExistence type="predicted"/>
<organism evidence="3 4">
    <name type="scientific">Eleusine coracana subsp. coracana</name>
    <dbReference type="NCBI Taxonomy" id="191504"/>
    <lineage>
        <taxon>Eukaryota</taxon>
        <taxon>Viridiplantae</taxon>
        <taxon>Streptophyta</taxon>
        <taxon>Embryophyta</taxon>
        <taxon>Tracheophyta</taxon>
        <taxon>Spermatophyta</taxon>
        <taxon>Magnoliopsida</taxon>
        <taxon>Liliopsida</taxon>
        <taxon>Poales</taxon>
        <taxon>Poaceae</taxon>
        <taxon>PACMAD clade</taxon>
        <taxon>Chloridoideae</taxon>
        <taxon>Cynodonteae</taxon>
        <taxon>Eleusininae</taxon>
        <taxon>Eleusine</taxon>
    </lineage>
</organism>
<dbReference type="Proteomes" id="UP001054889">
    <property type="component" value="Unassembled WGS sequence"/>
</dbReference>
<dbReference type="SUPFAM" id="SSF54695">
    <property type="entry name" value="POZ domain"/>
    <property type="match status" value="1"/>
</dbReference>
<evidence type="ECO:0000313" key="4">
    <source>
        <dbReference type="Proteomes" id="UP001054889"/>
    </source>
</evidence>
<reference evidence="3" key="1">
    <citation type="journal article" date="2018" name="DNA Res.">
        <title>Multiple hybrid de novo genome assembly of finger millet, an orphan allotetraploid crop.</title>
        <authorList>
            <person name="Hatakeyama M."/>
            <person name="Aluri S."/>
            <person name="Balachadran M.T."/>
            <person name="Sivarajan S.R."/>
            <person name="Patrignani A."/>
            <person name="Gruter S."/>
            <person name="Poveda L."/>
            <person name="Shimizu-Inatsugi R."/>
            <person name="Baeten J."/>
            <person name="Francoijs K.J."/>
            <person name="Nataraja K.N."/>
            <person name="Reddy Y.A.N."/>
            <person name="Phadnis S."/>
            <person name="Ravikumar R.L."/>
            <person name="Schlapbach R."/>
            <person name="Sreeman S.M."/>
            <person name="Shimizu K.K."/>
        </authorList>
    </citation>
    <scope>NUCLEOTIDE SEQUENCE</scope>
</reference>
<comment type="caution">
    <text evidence="3">The sequence shown here is derived from an EMBL/GenBank/DDBJ whole genome shotgun (WGS) entry which is preliminary data.</text>
</comment>
<dbReference type="InterPro" id="IPR000210">
    <property type="entry name" value="BTB/POZ_dom"/>
</dbReference>
<dbReference type="AlphaFoldDB" id="A0AAV5EV25"/>
<reference evidence="3" key="2">
    <citation type="submission" date="2021-12" db="EMBL/GenBank/DDBJ databases">
        <title>Resequencing data analysis of finger millet.</title>
        <authorList>
            <person name="Hatakeyama M."/>
            <person name="Aluri S."/>
            <person name="Balachadran M.T."/>
            <person name="Sivarajan S.R."/>
            <person name="Poveda L."/>
            <person name="Shimizu-Inatsugi R."/>
            <person name="Schlapbach R."/>
            <person name="Sreeman S.M."/>
            <person name="Shimizu K.K."/>
        </authorList>
    </citation>
    <scope>NUCLEOTIDE SEQUENCE</scope>
</reference>
<dbReference type="PANTHER" id="PTHR26379">
    <property type="entry name" value="BTB/POZ AND MATH DOMAIN-CONTAINING PROTEIN 1"/>
    <property type="match status" value="1"/>
</dbReference>
<comment type="pathway">
    <text evidence="1">Protein modification; protein ubiquitination.</text>
</comment>
<dbReference type="Gene3D" id="3.30.710.10">
    <property type="entry name" value="Potassium Channel Kv1.1, Chain A"/>
    <property type="match status" value="1"/>
</dbReference>
<feature type="domain" description="BTB" evidence="2">
    <location>
        <begin position="3"/>
        <end position="68"/>
    </location>
</feature>
<evidence type="ECO:0000313" key="3">
    <source>
        <dbReference type="EMBL" id="GJN26391.1"/>
    </source>
</evidence>